<feature type="region of interest" description="Disordered" evidence="10">
    <location>
        <begin position="410"/>
        <end position="445"/>
    </location>
</feature>
<evidence type="ECO:0000256" key="1">
    <source>
        <dbReference type="ARBA" id="ARBA00004123"/>
    </source>
</evidence>
<keyword evidence="4" id="KW-0227">DNA damage</keyword>
<dbReference type="GeneID" id="14497728"/>
<dbReference type="KEGG" id="tbl:TBLA_0H02870"/>
<dbReference type="RefSeq" id="XP_004182090.1">
    <property type="nucleotide sequence ID" value="XM_004182042.1"/>
</dbReference>
<evidence type="ECO:0000256" key="3">
    <source>
        <dbReference type="ARBA" id="ARBA00022679"/>
    </source>
</evidence>
<dbReference type="FunCoup" id="I2H869">
    <property type="interactions" value="44"/>
</dbReference>
<keyword evidence="3" id="KW-0808">Transferase</keyword>
<evidence type="ECO:0000256" key="5">
    <source>
        <dbReference type="ARBA" id="ARBA00022990"/>
    </source>
</evidence>
<organism evidence="11 12">
    <name type="scientific">Henningerozyma blattae (strain ATCC 34711 / CBS 6284 / DSM 70876 / NBRC 10599 / NRRL Y-10934 / UCD 77-7)</name>
    <name type="common">Yeast</name>
    <name type="synonym">Tetrapisispora blattae</name>
    <dbReference type="NCBI Taxonomy" id="1071380"/>
    <lineage>
        <taxon>Eukaryota</taxon>
        <taxon>Fungi</taxon>
        <taxon>Dikarya</taxon>
        <taxon>Ascomycota</taxon>
        <taxon>Saccharomycotina</taxon>
        <taxon>Saccharomycetes</taxon>
        <taxon>Saccharomycetales</taxon>
        <taxon>Saccharomycetaceae</taxon>
        <taxon>Henningerozyma</taxon>
    </lineage>
</organism>
<dbReference type="PANTHER" id="PTHR31571:SF2">
    <property type="entry name" value="HISTONE ACETYLTRANSFERASE RTT109"/>
    <property type="match status" value="1"/>
</dbReference>
<dbReference type="AlphaFoldDB" id="I2H869"/>
<evidence type="ECO:0000256" key="9">
    <source>
        <dbReference type="ARBA" id="ARBA00048940"/>
    </source>
</evidence>
<dbReference type="STRING" id="1071380.I2H869"/>
<dbReference type="OMA" id="FLEHLIV"/>
<evidence type="ECO:0000313" key="11">
    <source>
        <dbReference type="EMBL" id="CCH62571.1"/>
    </source>
</evidence>
<reference evidence="11 12" key="1">
    <citation type="journal article" date="2011" name="Proc. Natl. Acad. Sci. U.S.A.">
        <title>Evolutionary erosion of yeast sex chromosomes by mating-type switching accidents.</title>
        <authorList>
            <person name="Gordon J.L."/>
            <person name="Armisen D."/>
            <person name="Proux-Wera E."/>
            <person name="Oheigeartaigh S.S."/>
            <person name="Byrne K.P."/>
            <person name="Wolfe K.H."/>
        </authorList>
    </citation>
    <scope>NUCLEOTIDE SEQUENCE [LARGE SCALE GENOMIC DNA]</scope>
    <source>
        <strain evidence="12">ATCC 34711 / CBS 6284 / DSM 70876 / NBRC 10599 / NRRL Y-10934 / UCD 77-7</strain>
    </source>
</reference>
<dbReference type="InterPro" id="IPR051236">
    <property type="entry name" value="HAT_RTT109-like"/>
</dbReference>
<proteinExistence type="predicted"/>
<dbReference type="eggNOG" id="KOG4534">
    <property type="taxonomic scope" value="Eukaryota"/>
</dbReference>
<keyword evidence="7" id="KW-0804">Transcription</keyword>
<dbReference type="GO" id="GO:0032931">
    <property type="term" value="F:histone H3K56 acetyltransferase activity"/>
    <property type="evidence" value="ECO:0007669"/>
    <property type="project" value="TreeGrafter"/>
</dbReference>
<dbReference type="PROSITE" id="PS51728">
    <property type="entry name" value="RTT109_HAT"/>
    <property type="match status" value="1"/>
</dbReference>
<dbReference type="PANTHER" id="PTHR31571">
    <property type="entry name" value="ALTERED INHERITANCE OF MITOCHONDRIA PROTEIN 6"/>
    <property type="match status" value="1"/>
</dbReference>
<dbReference type="InParanoid" id="I2H869"/>
<keyword evidence="8" id="KW-0539">Nucleus</keyword>
<protein>
    <recommendedName>
        <fullName evidence="2">histone acetyltransferase</fullName>
        <ecNumber evidence="2">2.3.1.48</ecNumber>
    </recommendedName>
</protein>
<keyword evidence="5" id="KW-0007">Acetylation</keyword>
<dbReference type="PIRSF" id="PIRSF027124">
    <property type="entry name" value="Histone_acetylase_Rtt109"/>
    <property type="match status" value="1"/>
</dbReference>
<name>I2H869_HENB6</name>
<dbReference type="EC" id="2.3.1.48" evidence="2"/>
<evidence type="ECO:0000256" key="2">
    <source>
        <dbReference type="ARBA" id="ARBA00013184"/>
    </source>
</evidence>
<dbReference type="GO" id="GO:0006974">
    <property type="term" value="P:DNA damage response"/>
    <property type="evidence" value="ECO:0007669"/>
    <property type="project" value="UniProtKB-KW"/>
</dbReference>
<dbReference type="Pfam" id="PF08214">
    <property type="entry name" value="HAT_KAT11"/>
    <property type="match status" value="1"/>
</dbReference>
<comment type="catalytic activity">
    <reaction evidence="9">
        <text>L-lysyl-[histone] + acetyl-CoA = N(6)-acetyl-L-lysyl-[histone] + CoA + H(+)</text>
        <dbReference type="Rhea" id="RHEA:21992"/>
        <dbReference type="Rhea" id="RHEA-COMP:9845"/>
        <dbReference type="Rhea" id="RHEA-COMP:11338"/>
        <dbReference type="ChEBI" id="CHEBI:15378"/>
        <dbReference type="ChEBI" id="CHEBI:29969"/>
        <dbReference type="ChEBI" id="CHEBI:57287"/>
        <dbReference type="ChEBI" id="CHEBI:57288"/>
        <dbReference type="ChEBI" id="CHEBI:61930"/>
        <dbReference type="EC" id="2.3.1.48"/>
    </reaction>
    <physiologicalReaction direction="left-to-right" evidence="9">
        <dbReference type="Rhea" id="RHEA:21993"/>
    </physiologicalReaction>
</comment>
<evidence type="ECO:0000256" key="8">
    <source>
        <dbReference type="ARBA" id="ARBA00023242"/>
    </source>
</evidence>
<sequence length="445" mass="51207">MLPNFSQYIGGALPKDQQFEVLHLQSIPVESHPIITAPYGITDLSSLTIKTQHFFTFFKDERTIFGFEVYVYILLKKDNPTESERLLFISKADTTGYINSKISIKQLTKRIISYLLSIDPNHYLQKVIPLKRNYGSQKDSMITKSTSTLQSLHLLALRNSMNSTYLKPYVDDNQIHFLSFRCPSNIVTKISLFTRPSPQYLFSKSSNNPNKHVLNGFDLMKWWINIIDDTIIENFQSNTIAKLLIPGEDYNSISRNLSNLKYVNWNVGTIFGQNREDLAVYSVPLFPDDPKSRFLHHLVADSRAKSTNLETFWTELQGRQEFCSGETVSVIGISGILNYQQYYNPDPNEIVIPSSKKQFEYIKSYITGEEYDTEEGAFESYMNIRDFVTDRLNASLIEIIGSREFNSTNSGSLQNLQASGDTDYQRKHSTEITTLQPRKKQKKNY</sequence>
<evidence type="ECO:0000256" key="4">
    <source>
        <dbReference type="ARBA" id="ARBA00022763"/>
    </source>
</evidence>
<dbReference type="OrthoDB" id="3361892at2759"/>
<feature type="compositionally biased region" description="Polar residues" evidence="10">
    <location>
        <begin position="410"/>
        <end position="422"/>
    </location>
</feature>
<dbReference type="Proteomes" id="UP000002866">
    <property type="component" value="Chromosome 8"/>
</dbReference>
<gene>
    <name evidence="11" type="primary">TBLA0H02870</name>
    <name evidence="11" type="ORF">TBLA_0H02870</name>
</gene>
<dbReference type="InterPro" id="IPR013178">
    <property type="entry name" value="Histone_AcTrfase_Rtt109/CBP"/>
</dbReference>
<evidence type="ECO:0000313" key="12">
    <source>
        <dbReference type="Proteomes" id="UP000002866"/>
    </source>
</evidence>
<dbReference type="HOGENOM" id="CLU_050421_0_0_1"/>
<dbReference type="SMART" id="SM01250">
    <property type="entry name" value="KAT11"/>
    <property type="match status" value="1"/>
</dbReference>
<dbReference type="GO" id="GO:0005634">
    <property type="term" value="C:nucleus"/>
    <property type="evidence" value="ECO:0007669"/>
    <property type="project" value="UniProtKB-SubCell"/>
</dbReference>
<dbReference type="EMBL" id="HE806323">
    <property type="protein sequence ID" value="CCH62571.1"/>
    <property type="molecule type" value="Genomic_DNA"/>
</dbReference>
<accession>I2H869</accession>
<evidence type="ECO:0000256" key="10">
    <source>
        <dbReference type="SAM" id="MobiDB-lite"/>
    </source>
</evidence>
<dbReference type="GO" id="GO:0006355">
    <property type="term" value="P:regulation of DNA-templated transcription"/>
    <property type="evidence" value="ECO:0007669"/>
    <property type="project" value="InterPro"/>
</dbReference>
<dbReference type="InterPro" id="IPR016849">
    <property type="entry name" value="Rtt109"/>
</dbReference>
<evidence type="ECO:0000256" key="6">
    <source>
        <dbReference type="ARBA" id="ARBA00023015"/>
    </source>
</evidence>
<keyword evidence="12" id="KW-1185">Reference proteome</keyword>
<keyword evidence="6" id="KW-0805">Transcription regulation</keyword>
<evidence type="ECO:0000256" key="7">
    <source>
        <dbReference type="ARBA" id="ARBA00023163"/>
    </source>
</evidence>
<comment type="subcellular location">
    <subcellularLocation>
        <location evidence="1">Nucleus</location>
    </subcellularLocation>
</comment>